<feature type="binding site" evidence="1">
    <location>
        <position position="184"/>
    </location>
    <ligand>
        <name>Zn(2+)</name>
        <dbReference type="ChEBI" id="CHEBI:29105"/>
    </ligand>
</feature>
<dbReference type="GO" id="GO:0006284">
    <property type="term" value="P:base-excision repair"/>
    <property type="evidence" value="ECO:0007669"/>
    <property type="project" value="InterPro"/>
</dbReference>
<feature type="compositionally biased region" description="Low complexity" evidence="2">
    <location>
        <begin position="42"/>
        <end position="59"/>
    </location>
</feature>
<dbReference type="PANTHER" id="PTHR31116">
    <property type="entry name" value="OS04G0501200 PROTEIN"/>
    <property type="match status" value="1"/>
</dbReference>
<feature type="compositionally biased region" description="Pro residues" evidence="2">
    <location>
        <begin position="75"/>
        <end position="91"/>
    </location>
</feature>
<reference evidence="4" key="1">
    <citation type="submission" date="2025-08" db="UniProtKB">
        <authorList>
            <consortium name="RefSeq"/>
        </authorList>
    </citation>
    <scope>IDENTIFICATION</scope>
</reference>
<dbReference type="Gramene" id="SIN_1006840.t">
    <property type="protein sequence ID" value="SIN_1006840.t"/>
    <property type="gene ID" value="SIN_1006840"/>
</dbReference>
<feature type="binding site" evidence="1">
    <location>
        <position position="359"/>
    </location>
    <ligand>
        <name>Zn(2+)</name>
        <dbReference type="ChEBI" id="CHEBI:29105"/>
    </ligand>
</feature>
<dbReference type="InterPro" id="IPR005019">
    <property type="entry name" value="Adenine_glyco"/>
</dbReference>
<dbReference type="KEGG" id="sind:105175920"/>
<dbReference type="RefSeq" id="XP_011096870.1">
    <property type="nucleotide sequence ID" value="XM_011098568.2"/>
</dbReference>
<accession>A0A6I9UEV8</accession>
<feature type="binding site" evidence="1">
    <location>
        <position position="355"/>
    </location>
    <ligand>
        <name>Zn(2+)</name>
        <dbReference type="ChEBI" id="CHEBI:29105"/>
    </ligand>
</feature>
<dbReference type="GO" id="GO:0046872">
    <property type="term" value="F:metal ion binding"/>
    <property type="evidence" value="ECO:0007669"/>
    <property type="project" value="UniProtKB-KW"/>
</dbReference>
<dbReference type="GeneID" id="105175920"/>
<feature type="binding site" evidence="1">
    <location>
        <position position="199"/>
    </location>
    <ligand>
        <name>Zn(2+)</name>
        <dbReference type="ChEBI" id="CHEBI:29105"/>
    </ligand>
</feature>
<evidence type="ECO:0000313" key="4">
    <source>
        <dbReference type="RefSeq" id="XP_011096870.1"/>
    </source>
</evidence>
<keyword evidence="1" id="KW-0862">Zinc</keyword>
<organism evidence="3 4">
    <name type="scientific">Sesamum indicum</name>
    <name type="common">Oriental sesame</name>
    <name type="synonym">Sesamum orientale</name>
    <dbReference type="NCBI Taxonomy" id="4182"/>
    <lineage>
        <taxon>Eukaryota</taxon>
        <taxon>Viridiplantae</taxon>
        <taxon>Streptophyta</taxon>
        <taxon>Embryophyta</taxon>
        <taxon>Tracheophyta</taxon>
        <taxon>Spermatophyta</taxon>
        <taxon>Magnoliopsida</taxon>
        <taxon>eudicotyledons</taxon>
        <taxon>Gunneridae</taxon>
        <taxon>Pentapetalae</taxon>
        <taxon>asterids</taxon>
        <taxon>lamiids</taxon>
        <taxon>Lamiales</taxon>
        <taxon>Pedaliaceae</taxon>
        <taxon>Sesamum</taxon>
    </lineage>
</organism>
<feature type="compositionally biased region" description="Basic residues" evidence="2">
    <location>
        <begin position="1"/>
        <end position="10"/>
    </location>
</feature>
<dbReference type="OrthoDB" id="3941538at2759"/>
<dbReference type="FunCoup" id="A0A6I9UEV8">
    <property type="interactions" value="21"/>
</dbReference>
<keyword evidence="1" id="KW-0479">Metal-binding</keyword>
<dbReference type="PANTHER" id="PTHR31116:SF4">
    <property type="entry name" value="DNA GLYCOSYLASE SUPERFAMILY PROTEIN"/>
    <property type="match status" value="1"/>
</dbReference>
<dbReference type="InParanoid" id="A0A6I9UEV8"/>
<evidence type="ECO:0000256" key="2">
    <source>
        <dbReference type="SAM" id="MobiDB-lite"/>
    </source>
</evidence>
<gene>
    <name evidence="4" type="primary">LOC105175920</name>
</gene>
<dbReference type="AlphaFoldDB" id="A0A6I9UEV8"/>
<dbReference type="Proteomes" id="UP000504604">
    <property type="component" value="Linkage group LG12"/>
</dbReference>
<sequence length="374" mass="41931">MCSSKSKLKHSSSMNGRAVLHPNSNRTPLLERRNSFDIALLNTTSSPTNTNPNTITPDSTLPPQLLNNKNRYTPPASPTKPKPKPKSPTVPPLLNIKRIYPNPPPKSNSKTPSTDPQSSSDLAPGSIAAARREQVAIFHEQRKLRIAHYGRTAPKSSPPNNNNDRYSCNLTANNSAPVQQEKRCSFITPNSDPIYVAYHDQEWGVPVHDDKLLFELLVLTGAQVGSDWSSVLRKRQDYRDAFSGFDAEIVSKYSEKKMSWMSGEYGMELSLIRGVVDNSKRILEIKKEFGSFDKYLWGFVNEKPMVTQYKWLHKIPAKTSKSETISKDMVRRGFRLVGPTVIHSFMQAAGLTNDHLITCPRHSQCLDSFIHAAT</sequence>
<evidence type="ECO:0000256" key="1">
    <source>
        <dbReference type="PIRSR" id="PIRSR605019-1"/>
    </source>
</evidence>
<dbReference type="InterPro" id="IPR011257">
    <property type="entry name" value="DNA_glycosylase"/>
</dbReference>
<dbReference type="Gene3D" id="1.10.340.30">
    <property type="entry name" value="Hypothetical protein, domain 2"/>
    <property type="match status" value="1"/>
</dbReference>
<feature type="region of interest" description="Disordered" evidence="2">
    <location>
        <begin position="1"/>
        <end position="30"/>
    </location>
</feature>
<feature type="region of interest" description="Disordered" evidence="2">
    <location>
        <begin position="42"/>
        <end position="123"/>
    </location>
</feature>
<dbReference type="GO" id="GO:0008725">
    <property type="term" value="F:DNA-3-methyladenine glycosylase activity"/>
    <property type="evidence" value="ECO:0007669"/>
    <property type="project" value="InterPro"/>
</dbReference>
<keyword evidence="3" id="KW-1185">Reference proteome</keyword>
<dbReference type="SUPFAM" id="SSF48150">
    <property type="entry name" value="DNA-glycosylase"/>
    <property type="match status" value="1"/>
</dbReference>
<evidence type="ECO:0000313" key="3">
    <source>
        <dbReference type="Proteomes" id="UP000504604"/>
    </source>
</evidence>
<protein>
    <submittedName>
        <fullName evidence="4">Uncharacterized protein LOC105175920</fullName>
    </submittedName>
</protein>
<name>A0A6I9UEV8_SESIN</name>
<proteinExistence type="predicted"/>
<feature type="compositionally biased region" description="Polar residues" evidence="2">
    <location>
        <begin position="61"/>
        <end position="71"/>
    </location>
</feature>
<dbReference type="Pfam" id="PF03352">
    <property type="entry name" value="Adenine_glyco"/>
    <property type="match status" value="1"/>
</dbReference>